<sequence>MEEWRSYTTLASQEKRKDMDSPSESLRFVAPRRNELTGKAEEMITLSTLQRKQREKARSENEGEETEEDWLNSLQSWKSKRNSTLERRKDSSRDLIGSSLSSSTERGRESGIGSSLFSPLGDSFSSPASNYVLTNYSPAIPPQMEKEKSELDQVLIKLAALREMKEKGEKEDVPSRFTPPLSVHGGKTTVTDIHLEMDKKETSTVSATLHYTPRESERVRGVQPSRIESKRIEKDAIGHEKMKKPTRMIVDIGLEDQPSSFSSQLRSSYRSSTLNPITPPIPQSLYTLYPTSGDSSLSNGGMRMYGSLPRRKDNDYRVISIDERKGPGRITQFVPESDRGRDTEKGETKDEASNEQPLLIRNYHLHPFTEIDTRPKYKTIDDFDHRPLKTLDSYSTLPSKVAIDRHTRFYSIPSSGVVPFRMHHQAWVDQLGSG</sequence>
<feature type="compositionally biased region" description="Polar residues" evidence="1">
    <location>
        <begin position="1"/>
        <end position="12"/>
    </location>
</feature>
<dbReference type="Proteomes" id="UP001328107">
    <property type="component" value="Unassembled WGS sequence"/>
</dbReference>
<feature type="compositionally biased region" description="Basic and acidic residues" evidence="1">
    <location>
        <begin position="83"/>
        <end position="93"/>
    </location>
</feature>
<feature type="compositionally biased region" description="Basic and acidic residues" evidence="1">
    <location>
        <begin position="227"/>
        <end position="240"/>
    </location>
</feature>
<organism evidence="2 3">
    <name type="scientific">Pristionchus mayeri</name>
    <dbReference type="NCBI Taxonomy" id="1317129"/>
    <lineage>
        <taxon>Eukaryota</taxon>
        <taxon>Metazoa</taxon>
        <taxon>Ecdysozoa</taxon>
        <taxon>Nematoda</taxon>
        <taxon>Chromadorea</taxon>
        <taxon>Rhabditida</taxon>
        <taxon>Rhabditina</taxon>
        <taxon>Diplogasteromorpha</taxon>
        <taxon>Diplogasteroidea</taxon>
        <taxon>Neodiplogasteridae</taxon>
        <taxon>Pristionchus</taxon>
    </lineage>
</organism>
<reference evidence="3" key="1">
    <citation type="submission" date="2022-10" db="EMBL/GenBank/DDBJ databases">
        <title>Genome assembly of Pristionchus species.</title>
        <authorList>
            <person name="Yoshida K."/>
            <person name="Sommer R.J."/>
        </authorList>
    </citation>
    <scope>NUCLEOTIDE SEQUENCE [LARGE SCALE GENOMIC DNA]</scope>
    <source>
        <strain evidence="3">RS5460</strain>
    </source>
</reference>
<feature type="region of interest" description="Disordered" evidence="1">
    <location>
        <begin position="1"/>
        <end position="122"/>
    </location>
</feature>
<name>A0AAN4ZJ66_9BILA</name>
<comment type="caution">
    <text evidence="2">The sequence shown here is derived from an EMBL/GenBank/DDBJ whole genome shotgun (WGS) entry which is preliminary data.</text>
</comment>
<accession>A0AAN4ZJ66</accession>
<keyword evidence="3" id="KW-1185">Reference proteome</keyword>
<feature type="region of interest" description="Disordered" evidence="1">
    <location>
        <begin position="328"/>
        <end position="354"/>
    </location>
</feature>
<feature type="compositionally biased region" description="Basic and acidic residues" evidence="1">
    <location>
        <begin position="336"/>
        <end position="352"/>
    </location>
</feature>
<proteinExistence type="predicted"/>
<evidence type="ECO:0000313" key="3">
    <source>
        <dbReference type="Proteomes" id="UP001328107"/>
    </source>
</evidence>
<feature type="compositionally biased region" description="Low complexity" evidence="1">
    <location>
        <begin position="94"/>
        <end position="104"/>
    </location>
</feature>
<feature type="region of interest" description="Disordered" evidence="1">
    <location>
        <begin position="213"/>
        <end position="244"/>
    </location>
</feature>
<protein>
    <submittedName>
        <fullName evidence="2">Uncharacterized protein</fullName>
    </submittedName>
</protein>
<dbReference type="EMBL" id="BTRK01000003">
    <property type="protein sequence ID" value="GMR42307.1"/>
    <property type="molecule type" value="Genomic_DNA"/>
</dbReference>
<dbReference type="AlphaFoldDB" id="A0AAN4ZJ66"/>
<evidence type="ECO:0000313" key="2">
    <source>
        <dbReference type="EMBL" id="GMR42307.1"/>
    </source>
</evidence>
<feature type="region of interest" description="Disordered" evidence="1">
    <location>
        <begin position="166"/>
        <end position="189"/>
    </location>
</feature>
<gene>
    <name evidence="2" type="ORF">PMAYCL1PPCAC_12502</name>
</gene>
<evidence type="ECO:0000256" key="1">
    <source>
        <dbReference type="SAM" id="MobiDB-lite"/>
    </source>
</evidence>
<feature type="compositionally biased region" description="Basic and acidic residues" evidence="1">
    <location>
        <begin position="32"/>
        <end position="42"/>
    </location>
</feature>